<dbReference type="EMBL" id="KP319242">
    <property type="protein sequence ID" value="AKH04507.1"/>
    <property type="molecule type" value="Genomic_DNA"/>
</dbReference>
<evidence type="ECO:0000256" key="7">
    <source>
        <dbReference type="ARBA" id="ARBA00022833"/>
    </source>
</evidence>
<reference evidence="12" key="2">
    <citation type="journal article" date="2015" name="Sci. Rep.">
        <title>Evidence for horizontal transfer of mitochondrial DNA to the plastid genome in a bamboo genus.</title>
        <authorList>
            <person name="Ma P.F."/>
            <person name="Zhang Y.X."/>
            <person name="Guo Z.H."/>
            <person name="Li D.Z."/>
        </authorList>
    </citation>
    <scope>NUCLEOTIDE SEQUENCE</scope>
</reference>
<dbReference type="GO" id="GO:0003677">
    <property type="term" value="F:DNA binding"/>
    <property type="evidence" value="ECO:0007669"/>
    <property type="project" value="InterPro"/>
</dbReference>
<name>A0A0H3VXI8_9POAL</name>
<evidence type="ECO:0000256" key="8">
    <source>
        <dbReference type="ARBA" id="ARBA00023163"/>
    </source>
</evidence>
<dbReference type="CDD" id="cd02655">
    <property type="entry name" value="RNAP_beta'_C"/>
    <property type="match status" value="1"/>
</dbReference>
<keyword evidence="7" id="KW-0862">Zinc</keyword>
<evidence type="ECO:0000256" key="1">
    <source>
        <dbReference type="ARBA" id="ARBA00012418"/>
    </source>
</evidence>
<dbReference type="Gene3D" id="1.10.132.30">
    <property type="match status" value="1"/>
</dbReference>
<keyword evidence="6" id="KW-0479">Metal-binding</keyword>
<feature type="region of interest" description="Disordered" evidence="9">
    <location>
        <begin position="644"/>
        <end position="756"/>
    </location>
</feature>
<evidence type="ECO:0000256" key="4">
    <source>
        <dbReference type="ARBA" id="ARBA00022679"/>
    </source>
</evidence>
<dbReference type="NCBIfam" id="TIGR02388">
    <property type="entry name" value="rpoC2_cyan"/>
    <property type="match status" value="1"/>
</dbReference>
<keyword evidence="4" id="KW-0808">Transferase</keyword>
<evidence type="ECO:0000256" key="6">
    <source>
        <dbReference type="ARBA" id="ARBA00022723"/>
    </source>
</evidence>
<dbReference type="SUPFAM" id="SSF64484">
    <property type="entry name" value="beta and beta-prime subunits of DNA dependent RNA-polymerase"/>
    <property type="match status" value="1"/>
</dbReference>
<evidence type="ECO:0000256" key="9">
    <source>
        <dbReference type="SAM" id="MobiDB-lite"/>
    </source>
</evidence>
<dbReference type="GO" id="GO:0003899">
    <property type="term" value="F:DNA-directed RNA polymerase activity"/>
    <property type="evidence" value="ECO:0007669"/>
    <property type="project" value="UniProtKB-EC"/>
</dbReference>
<keyword evidence="5" id="KW-0548">Nucleotidyltransferase</keyword>
<dbReference type="Pfam" id="PF04998">
    <property type="entry name" value="RNA_pol_Rpb1_5"/>
    <property type="match status" value="2"/>
</dbReference>
<dbReference type="InterPro" id="IPR042102">
    <property type="entry name" value="RNA_pol_Rpb1_3_sf"/>
</dbReference>
<evidence type="ECO:0000313" key="12">
    <source>
        <dbReference type="EMBL" id="AKH04507.1"/>
    </source>
</evidence>
<evidence type="ECO:0000256" key="2">
    <source>
        <dbReference type="ARBA" id="ARBA00022478"/>
    </source>
</evidence>
<evidence type="ECO:0000259" key="10">
    <source>
        <dbReference type="Pfam" id="PF04998"/>
    </source>
</evidence>
<gene>
    <name evidence="12" type="primary">rpoC2</name>
</gene>
<dbReference type="InterPro" id="IPR012756">
    <property type="entry name" value="DNA-dir_RpoC2_beta_pp"/>
</dbReference>
<dbReference type="HAMAP" id="MF_01324">
    <property type="entry name" value="RNApol_bact_RpoC2"/>
    <property type="match status" value="1"/>
</dbReference>
<dbReference type="GO" id="GO:0046872">
    <property type="term" value="F:metal ion binding"/>
    <property type="evidence" value="ECO:0007669"/>
    <property type="project" value="UniProtKB-KW"/>
</dbReference>
<dbReference type="Gene3D" id="1.10.274.100">
    <property type="entry name" value="RNA polymerase Rpb1, domain 3"/>
    <property type="match status" value="1"/>
</dbReference>
<feature type="domain" description="RNA polymerase Rpb1" evidence="11">
    <location>
        <begin position="93"/>
        <end position="157"/>
    </location>
</feature>
<dbReference type="InterPro" id="IPR007083">
    <property type="entry name" value="RNA_pol_Rpb1_4"/>
</dbReference>
<dbReference type="InterPro" id="IPR050254">
    <property type="entry name" value="RNA_pol_beta''_euk"/>
</dbReference>
<sequence length="1490" mass="171352">MAERANLVFHNKEIDGTAMKRLISRLIDHFGMGYTSHILDQIKTLGFHQATTTSISLGIEDLLTIPSKGWLVQDAEQQSFLLEKHYYYGAVHAVEKLRQSVEIWYATSEYLKQEMNSNFRITDPSNPVYLMSFSGARGNASQVHQLVGMRGLMADPQGQMIDLPIQSNLREGLSLTEYIISCYGARKGVVDTAVRTADAGYLTRRLVEVVQHIIVRRRDCGTIRGISVSPQNGMTEKLFVQTLIGRVLADDIYIGSRCIAARNQDIGIGLVDRFITAFRAQPFRAQPIYIRTPFTCRSTSWICQLCYGRSPTHGGLVELGEAVGIIAGQSIGEPGTQLTLRTFHTGGVFTGGTADLVRSPSNGKIQFNEDLVHPTRTRHGQPAFLCYIDLHVTIQSQDILYSVNIPSKSLILVQNDQYVESEQVIAEIRAGTSTLHFKERVQKHIYSESDGEMHWSTDVYHAPEYKYGNLRRLPKTSHLWILSVSMCRSSIASFSLHKDQDQMNTYSFSVDGRYIFDLSMANDQIRHRLLDTFGKKDREILDYSTPDRIMSNGHWNFVYPSLLQDNSDLLAKKRRNRFVIPLQYHQEQEKELISCLGISIEIPFMGILRRNTIFAYFDDPRYRKEKKGSGIVKFRYRTLEVEDEYRTREEDSEDEYGSPENRYNRTREEEYETLEDEYRTLEDEYETLEDEYGILEDEYRTREEDSEDEYGSPEDQYGTLEEDSEDEYGTLEEDSEEDSEDEYGSPEEDSILKKEGLIEHRGTKEFSLKYQKELDRFFFILQELHILPRSSSLKVLDNSIIGVDTQLTKNTRSRLGGLVRVNRKKSHTELKIFSGDIYFPEEADKILGGSLIPSEREKKDSKESKKRKNWVYVQRKKILKSKEKYFVSVRPAVAYEMDEGRNLATLFPQDLLQEEDNLQLRLVNFISHENSKLTQRIYHTNSQFVRTCLVVNWEQEEKEEARASLVEVRANDLIRDFLRIELVKSTISYTRRRYDRTSAGPIPNNRLDRTNTNSFYSKAKIQSLSQHQEAIGTLLNRNKEYQSLMILLASNCSRIGLFKNSKYPNAVKESNPRIPIRDIFGPLAALVPSISNFSSSYYLLTHNQILLKKYLFLDNLKQTFQVLQGLKYSLIDENQRISNFDSNIMLDPFHLNWNFLHHDSWEETSAIIHLGQFICENVCLFKSHIKKSGQIFIVNIDSFVIRAAKPYLATTGATVHGHYGEILYKGDRLVTFIYEKSRSSDITQGLPKVEQIFEARSIDSLSPNLERRIEDWNERIPRILGVPWGFLIGAELTIAQSRISLVNKIQKVYRSQGVQIHNRHIEIIIRQVTSKVRVSEDGMSNVFSPGELIGLLRAERAGRALDESIYYRAILLGITRASLNTQSFISEASFQETTRVLAKAALRGRIDWLKGLKENVVLGGIIPVGTGFKKFVHRSPQDNNLYFEIQKKNLFASEMRDILFLHTELASFDSDVTNNFYETSEPPFTPIYTI</sequence>
<organism evidence="12">
    <name type="scientific">Chusquea sp. PFM-2015</name>
    <dbReference type="NCBI Taxonomy" id="1653319"/>
    <lineage>
        <taxon>Eukaryota</taxon>
        <taxon>Viridiplantae</taxon>
        <taxon>Streptophyta</taxon>
        <taxon>Embryophyta</taxon>
        <taxon>Tracheophyta</taxon>
        <taxon>Spermatophyta</taxon>
        <taxon>Magnoliopsida</taxon>
        <taxon>Liliopsida</taxon>
        <taxon>Poales</taxon>
        <taxon>Poaceae</taxon>
        <taxon>BOP clade</taxon>
        <taxon>Bambusoideae</taxon>
        <taxon>Bambusodae</taxon>
        <taxon>Bambuseae</taxon>
        <taxon>Chusqueinae</taxon>
        <taxon>Chusquea</taxon>
    </lineage>
</organism>
<dbReference type="FunFam" id="1.10.132.30:FF:000002">
    <property type="entry name" value="DNA-directed RNA polymerase subunit beta"/>
    <property type="match status" value="1"/>
</dbReference>
<feature type="compositionally biased region" description="Acidic residues" evidence="9">
    <location>
        <begin position="720"/>
        <end position="749"/>
    </location>
</feature>
<dbReference type="Pfam" id="PF05000">
    <property type="entry name" value="RNA_pol_Rpb1_4"/>
    <property type="match status" value="1"/>
</dbReference>
<reference evidence="12" key="1">
    <citation type="submission" date="2014-12" db="EMBL/GenBank/DDBJ databases">
        <authorList>
            <person name="Ma P.-F."/>
        </authorList>
    </citation>
    <scope>NUCLEOTIDE SEQUENCE</scope>
</reference>
<geneLocation type="plastid" evidence="12"/>
<evidence type="ECO:0000256" key="3">
    <source>
        <dbReference type="ARBA" id="ARBA00022640"/>
    </source>
</evidence>
<proteinExistence type="inferred from homology"/>
<dbReference type="PANTHER" id="PTHR34995:SF1">
    <property type="entry name" value="DNA-DIRECTED RNA POLYMERASE SUBUNIT BETA"/>
    <property type="match status" value="1"/>
</dbReference>
<dbReference type="GO" id="GO:0000428">
    <property type="term" value="C:DNA-directed RNA polymerase complex"/>
    <property type="evidence" value="ECO:0007669"/>
    <property type="project" value="UniProtKB-KW"/>
</dbReference>
<accession>A0A0H3VXI8</accession>
<dbReference type="InterPro" id="IPR038120">
    <property type="entry name" value="Rpb1_funnel_sf"/>
</dbReference>
<evidence type="ECO:0000256" key="5">
    <source>
        <dbReference type="ARBA" id="ARBA00022695"/>
    </source>
</evidence>
<keyword evidence="2" id="KW-0240">DNA-directed RNA polymerase</keyword>
<feature type="domain" description="RNA polymerase Rpb1" evidence="10">
    <location>
        <begin position="172"/>
        <end position="370"/>
    </location>
</feature>
<keyword evidence="8" id="KW-0804">Transcription</keyword>
<protein>
    <recommendedName>
        <fullName evidence="1">DNA-directed RNA polymerase</fullName>
        <ecNumber evidence="1">2.7.7.6</ecNumber>
    </recommendedName>
</protein>
<dbReference type="InterPro" id="IPR007081">
    <property type="entry name" value="RNA_pol_Rpb1_5"/>
</dbReference>
<dbReference type="PANTHER" id="PTHR34995">
    <property type="entry name" value="DNA-DIRECTED RNA POLYMERASE SUBUNIT BETA"/>
    <property type="match status" value="1"/>
</dbReference>
<feature type="domain" description="RNA polymerase Rpb1" evidence="10">
    <location>
        <begin position="1292"/>
        <end position="1378"/>
    </location>
</feature>
<dbReference type="Gene3D" id="1.10.150.390">
    <property type="match status" value="1"/>
</dbReference>
<keyword evidence="3 12" id="KW-0934">Plastid</keyword>
<evidence type="ECO:0000259" key="11">
    <source>
        <dbReference type="Pfam" id="PF05000"/>
    </source>
</evidence>
<dbReference type="EC" id="2.7.7.6" evidence="1"/>
<dbReference type="GO" id="GO:0006351">
    <property type="term" value="P:DNA-templated transcription"/>
    <property type="evidence" value="ECO:0007669"/>
    <property type="project" value="InterPro"/>
</dbReference>
<feature type="compositionally biased region" description="Acidic residues" evidence="9">
    <location>
        <begin position="683"/>
        <end position="696"/>
    </location>
</feature>
<dbReference type="Gene3D" id="1.10.1790.20">
    <property type="match status" value="1"/>
</dbReference>